<dbReference type="AlphaFoldDB" id="A0A8J4F6V0"/>
<evidence type="ECO:0000313" key="1">
    <source>
        <dbReference type="EMBL" id="GIL63603.1"/>
    </source>
</evidence>
<dbReference type="Proteomes" id="UP000747399">
    <property type="component" value="Unassembled WGS sequence"/>
</dbReference>
<evidence type="ECO:0000313" key="2">
    <source>
        <dbReference type="Proteomes" id="UP000747399"/>
    </source>
</evidence>
<reference evidence="1" key="1">
    <citation type="journal article" date="2021" name="Proc. Natl. Acad. Sci. U.S.A.">
        <title>Three genomes in the algal genus Volvox reveal the fate of a haploid sex-determining region after a transition to homothallism.</title>
        <authorList>
            <person name="Yamamoto K."/>
            <person name="Hamaji T."/>
            <person name="Kawai-Toyooka H."/>
            <person name="Matsuzaki R."/>
            <person name="Takahashi F."/>
            <person name="Nishimura Y."/>
            <person name="Kawachi M."/>
            <person name="Noguchi H."/>
            <person name="Minakuchi Y."/>
            <person name="Umen J.G."/>
            <person name="Toyoda A."/>
            <person name="Nozaki H."/>
        </authorList>
    </citation>
    <scope>NUCLEOTIDE SEQUENCE</scope>
    <source>
        <strain evidence="1">NIES-3780</strain>
    </source>
</reference>
<comment type="caution">
    <text evidence="1">The sequence shown here is derived from an EMBL/GenBank/DDBJ whole genome shotgun (WGS) entry which is preliminary data.</text>
</comment>
<protein>
    <submittedName>
        <fullName evidence="1">Uncharacterized protein</fullName>
    </submittedName>
</protein>
<name>A0A8J4F6V0_9CHLO</name>
<dbReference type="EMBL" id="BNCO01000059">
    <property type="protein sequence ID" value="GIL63603.1"/>
    <property type="molecule type" value="Genomic_DNA"/>
</dbReference>
<keyword evidence="2" id="KW-1185">Reference proteome</keyword>
<sequence>MVLDFVPIDEACVARPAPLAAARTAAGSDTTGLAVTPSGLVVLEVPQAALPSAAAARASGASALASKVPIGGSRPLYDMCRNPPFRLSTSPRHRSAINTDQNLPHNDMWKNCNAALTPFAVDPTKPRNGYAVL</sequence>
<accession>A0A8J4F6V0</accession>
<organism evidence="1 2">
    <name type="scientific">Volvox africanus</name>
    <dbReference type="NCBI Taxonomy" id="51714"/>
    <lineage>
        <taxon>Eukaryota</taxon>
        <taxon>Viridiplantae</taxon>
        <taxon>Chlorophyta</taxon>
        <taxon>core chlorophytes</taxon>
        <taxon>Chlorophyceae</taxon>
        <taxon>CS clade</taxon>
        <taxon>Chlamydomonadales</taxon>
        <taxon>Volvocaceae</taxon>
        <taxon>Volvox</taxon>
    </lineage>
</organism>
<gene>
    <name evidence="1" type="ORF">Vafri_17642</name>
</gene>
<proteinExistence type="predicted"/>